<protein>
    <submittedName>
        <fullName evidence="2">Uncharacterized protein</fullName>
    </submittedName>
</protein>
<dbReference type="RefSeq" id="WP_142932697.1">
    <property type="nucleotide sequence ID" value="NZ_ML660167.1"/>
</dbReference>
<proteinExistence type="predicted"/>
<comment type="caution">
    <text evidence="2">The sequence shown here is derived from an EMBL/GenBank/DDBJ whole genome shotgun (WGS) entry which is preliminary data.</text>
</comment>
<gene>
    <name evidence="2" type="ORF">FLL46_17795</name>
</gene>
<evidence type="ECO:0000256" key="1">
    <source>
        <dbReference type="SAM" id="MobiDB-lite"/>
    </source>
</evidence>
<feature type="compositionally biased region" description="Polar residues" evidence="1">
    <location>
        <begin position="32"/>
        <end position="47"/>
    </location>
</feature>
<sequence>MQLREKTLLTYLIIATTLFAISSGDKFNANTQANNLQNGGTDYSAQTNNNYDSNNRDNNNTGNDYSKRETVFLVKNSAPSLELVESAVLTLFIQE</sequence>
<feature type="region of interest" description="Disordered" evidence="1">
    <location>
        <begin position="32"/>
        <end position="64"/>
    </location>
</feature>
<keyword evidence="3" id="KW-1185">Reference proteome</keyword>
<accession>A0A545U8J2</accession>
<dbReference type="Proteomes" id="UP000315439">
    <property type="component" value="Unassembled WGS sequence"/>
</dbReference>
<dbReference type="AlphaFoldDB" id="A0A545U8J2"/>
<evidence type="ECO:0000313" key="3">
    <source>
        <dbReference type="Proteomes" id="UP000315439"/>
    </source>
</evidence>
<feature type="compositionally biased region" description="Low complexity" evidence="1">
    <location>
        <begin position="48"/>
        <end position="64"/>
    </location>
</feature>
<organism evidence="2 3">
    <name type="scientific">Aliikangiella coralliicola</name>
    <dbReference type="NCBI Taxonomy" id="2592383"/>
    <lineage>
        <taxon>Bacteria</taxon>
        <taxon>Pseudomonadati</taxon>
        <taxon>Pseudomonadota</taxon>
        <taxon>Gammaproteobacteria</taxon>
        <taxon>Oceanospirillales</taxon>
        <taxon>Pleioneaceae</taxon>
        <taxon>Aliikangiella</taxon>
    </lineage>
</organism>
<name>A0A545U8J2_9GAMM</name>
<reference evidence="2 3" key="1">
    <citation type="submission" date="2019-07" db="EMBL/GenBank/DDBJ databases">
        <title>Draft genome for Aliikangiella sp. M105.</title>
        <authorList>
            <person name="Wang G."/>
        </authorList>
    </citation>
    <scope>NUCLEOTIDE SEQUENCE [LARGE SCALE GENOMIC DNA]</scope>
    <source>
        <strain evidence="2 3">M105</strain>
    </source>
</reference>
<evidence type="ECO:0000313" key="2">
    <source>
        <dbReference type="EMBL" id="TQV85778.1"/>
    </source>
</evidence>
<dbReference type="EMBL" id="VIKS01000011">
    <property type="protein sequence ID" value="TQV85778.1"/>
    <property type="molecule type" value="Genomic_DNA"/>
</dbReference>